<gene>
    <name evidence="3" type="ORF">HNP49_001788</name>
</gene>
<accession>A0A7X0EUJ4</accession>
<feature type="domain" description="Thoeris protein ThsB TIR-like" evidence="2">
    <location>
        <begin position="3"/>
        <end position="85"/>
    </location>
</feature>
<dbReference type="RefSeq" id="WP_260407089.1">
    <property type="nucleotide sequence ID" value="NZ_JACHLL010000002.1"/>
</dbReference>
<proteinExistence type="predicted"/>
<dbReference type="Gene3D" id="3.40.50.9200">
    <property type="entry name" value="Hypothetical protein MTH538"/>
    <property type="match status" value="1"/>
</dbReference>
<reference evidence="3 4" key="1">
    <citation type="submission" date="2020-08" db="EMBL/GenBank/DDBJ databases">
        <title>Functional genomics of gut bacteria from endangered species of beetles.</title>
        <authorList>
            <person name="Carlos-Shanley C."/>
        </authorList>
    </citation>
    <scope>NUCLEOTIDE SEQUENCE [LARGE SCALE GENOMIC DNA]</scope>
    <source>
        <strain evidence="3 4">S00202</strain>
    </source>
</reference>
<evidence type="ECO:0000313" key="3">
    <source>
        <dbReference type="EMBL" id="MBB6341631.1"/>
    </source>
</evidence>
<dbReference type="SUPFAM" id="SSF52206">
    <property type="entry name" value="Hypothetical protein MTH538"/>
    <property type="match status" value="1"/>
</dbReference>
<protein>
    <recommendedName>
        <fullName evidence="2">Thoeris protein ThsB TIR-like domain-containing protein</fullName>
    </recommendedName>
</protein>
<evidence type="ECO:0000256" key="1">
    <source>
        <dbReference type="SAM" id="MobiDB-lite"/>
    </source>
</evidence>
<dbReference type="AlphaFoldDB" id="A0A7X0EUJ4"/>
<sequence length="105" mass="11978">MQVRNSWVVRPGDGAPPFYDKAEFEEAKKRAGGIEQWIEGQLKGTSVTVVLFGAQTYDREWVRHEIKRSHELNKGILAIDIHSVKDPQKGTDTQGKNPLDYWQAK</sequence>
<evidence type="ECO:0000313" key="4">
    <source>
        <dbReference type="Proteomes" id="UP000557193"/>
    </source>
</evidence>
<name>A0A7X0EUJ4_9PSED</name>
<dbReference type="InterPro" id="IPR036490">
    <property type="entry name" value="ThsB_TIR-like_sf"/>
</dbReference>
<dbReference type="Proteomes" id="UP000557193">
    <property type="component" value="Unassembled WGS sequence"/>
</dbReference>
<dbReference type="Pfam" id="PF08937">
    <property type="entry name" value="ThsB_TIR"/>
    <property type="match status" value="1"/>
</dbReference>
<organism evidence="3 4">
    <name type="scientific">Pseudomonas fluvialis</name>
    <dbReference type="NCBI Taxonomy" id="1793966"/>
    <lineage>
        <taxon>Bacteria</taxon>
        <taxon>Pseudomonadati</taxon>
        <taxon>Pseudomonadota</taxon>
        <taxon>Gammaproteobacteria</taxon>
        <taxon>Pseudomonadales</taxon>
        <taxon>Pseudomonadaceae</taxon>
        <taxon>Pseudomonas</taxon>
    </lineage>
</organism>
<keyword evidence="4" id="KW-1185">Reference proteome</keyword>
<evidence type="ECO:0000259" key="2">
    <source>
        <dbReference type="Pfam" id="PF08937"/>
    </source>
</evidence>
<dbReference type="InterPro" id="IPR015032">
    <property type="entry name" value="ThsB__TIR-like_domain"/>
</dbReference>
<dbReference type="EMBL" id="JACHLL010000002">
    <property type="protein sequence ID" value="MBB6341631.1"/>
    <property type="molecule type" value="Genomic_DNA"/>
</dbReference>
<comment type="caution">
    <text evidence="3">The sequence shown here is derived from an EMBL/GenBank/DDBJ whole genome shotgun (WGS) entry which is preliminary data.</text>
</comment>
<feature type="region of interest" description="Disordered" evidence="1">
    <location>
        <begin position="83"/>
        <end position="105"/>
    </location>
</feature>